<gene>
    <name evidence="1" type="ORF">IPJ48_08295</name>
</gene>
<reference evidence="1" key="1">
    <citation type="submission" date="2020-10" db="EMBL/GenBank/DDBJ databases">
        <title>Connecting structure to function with the recovery of over 1000 high-quality activated sludge metagenome-assembled genomes encoding full-length rRNA genes using long-read sequencing.</title>
        <authorList>
            <person name="Singleton C.M."/>
            <person name="Petriglieri F."/>
            <person name="Kristensen J.M."/>
            <person name="Kirkegaard R.H."/>
            <person name="Michaelsen T.Y."/>
            <person name="Andersen M.H."/>
            <person name="Karst S.M."/>
            <person name="Dueholm M.S."/>
            <person name="Nielsen P.H."/>
            <person name="Albertsen M."/>
        </authorList>
    </citation>
    <scope>NUCLEOTIDE SEQUENCE</scope>
    <source>
        <strain evidence="1">EsbW_18-Q3-R4-48_MAXAC.044</strain>
    </source>
</reference>
<evidence type="ECO:0000313" key="1">
    <source>
        <dbReference type="EMBL" id="MBK7423083.1"/>
    </source>
</evidence>
<dbReference type="Proteomes" id="UP000886602">
    <property type="component" value="Unassembled WGS sequence"/>
</dbReference>
<organism evidence="1 2">
    <name type="scientific">Candidatus Propionivibrio dominans</name>
    <dbReference type="NCBI Taxonomy" id="2954373"/>
    <lineage>
        <taxon>Bacteria</taxon>
        <taxon>Pseudomonadati</taxon>
        <taxon>Pseudomonadota</taxon>
        <taxon>Betaproteobacteria</taxon>
        <taxon>Rhodocyclales</taxon>
        <taxon>Rhodocyclaceae</taxon>
        <taxon>Propionivibrio</taxon>
    </lineage>
</organism>
<name>A0A9D7FAW8_9RHOO</name>
<sequence>MAVIFAKTPKGQEEIEKRGGGLTPRVRRLLIFVDGKRSVEDLRVLIAADDLTHTLGLLEEQGYIEAVAAKDRTGKSAPLSAAQQLPTITAFRDLADADPMSLAKARNFMTNTISAFVGPVGTSTLIDNINKAESHLELRAVFDDWYYVIVSSRDGRREAETLRAKLLEVI</sequence>
<evidence type="ECO:0000313" key="2">
    <source>
        <dbReference type="Proteomes" id="UP000886602"/>
    </source>
</evidence>
<dbReference type="EMBL" id="JADJNC010000011">
    <property type="protein sequence ID" value="MBK7423083.1"/>
    <property type="molecule type" value="Genomic_DNA"/>
</dbReference>
<protein>
    <submittedName>
        <fullName evidence="1">Uncharacterized protein</fullName>
    </submittedName>
</protein>
<accession>A0A9D7FAW8</accession>
<dbReference type="AlphaFoldDB" id="A0A9D7FAW8"/>
<proteinExistence type="predicted"/>
<comment type="caution">
    <text evidence="1">The sequence shown here is derived from an EMBL/GenBank/DDBJ whole genome shotgun (WGS) entry which is preliminary data.</text>
</comment>